<dbReference type="InterPro" id="IPR011006">
    <property type="entry name" value="CheY-like_superfamily"/>
</dbReference>
<evidence type="ECO:0000259" key="9">
    <source>
        <dbReference type="PROSITE" id="PS50110"/>
    </source>
</evidence>
<evidence type="ECO:0000259" key="8">
    <source>
        <dbReference type="PROSITE" id="PS50109"/>
    </source>
</evidence>
<dbReference type="InterPro" id="IPR001789">
    <property type="entry name" value="Sig_transdc_resp-reg_receiver"/>
</dbReference>
<dbReference type="SMART" id="SM00387">
    <property type="entry name" value="HATPase_c"/>
    <property type="match status" value="1"/>
</dbReference>
<accession>A0AAW2ZHW1</accession>
<dbReference type="InterPro" id="IPR003594">
    <property type="entry name" value="HATPase_dom"/>
</dbReference>
<evidence type="ECO:0000256" key="5">
    <source>
        <dbReference type="ARBA" id="ARBA00022777"/>
    </source>
</evidence>
<keyword evidence="11" id="KW-1185">Reference proteome</keyword>
<dbReference type="FunFam" id="3.30.565.10:FF:000010">
    <property type="entry name" value="Sensor histidine kinase RcsC"/>
    <property type="match status" value="1"/>
</dbReference>
<dbReference type="Gene3D" id="3.40.50.2300">
    <property type="match status" value="1"/>
</dbReference>
<evidence type="ECO:0000256" key="6">
    <source>
        <dbReference type="PROSITE-ProRule" id="PRU00169"/>
    </source>
</evidence>
<dbReference type="CDD" id="cd16922">
    <property type="entry name" value="HATPase_EvgS-ArcB-TorS-like"/>
    <property type="match status" value="1"/>
</dbReference>
<dbReference type="SUPFAM" id="SSF52172">
    <property type="entry name" value="CheY-like"/>
    <property type="match status" value="1"/>
</dbReference>
<dbReference type="SUPFAM" id="SSF55874">
    <property type="entry name" value="ATPase domain of HSP90 chaperone/DNA topoisomerase II/histidine kinase"/>
    <property type="match status" value="1"/>
</dbReference>
<evidence type="ECO:0000313" key="10">
    <source>
        <dbReference type="EMBL" id="KAL0488331.1"/>
    </source>
</evidence>
<evidence type="ECO:0000256" key="7">
    <source>
        <dbReference type="SAM" id="Coils"/>
    </source>
</evidence>
<dbReference type="AlphaFoldDB" id="A0AAW2ZHW1"/>
<dbReference type="InterPro" id="IPR036097">
    <property type="entry name" value="HisK_dim/P_sf"/>
</dbReference>
<feature type="coiled-coil region" evidence="7">
    <location>
        <begin position="8"/>
        <end position="35"/>
    </location>
</feature>
<comment type="catalytic activity">
    <reaction evidence="1">
        <text>ATP + protein L-histidine = ADP + protein N-phospho-L-histidine.</text>
        <dbReference type="EC" id="2.7.13.3"/>
    </reaction>
</comment>
<protein>
    <recommendedName>
        <fullName evidence="2">histidine kinase</fullName>
        <ecNumber evidence="2">2.7.13.3</ecNumber>
    </recommendedName>
</protein>
<feature type="domain" description="Histidine kinase" evidence="8">
    <location>
        <begin position="45"/>
        <end position="299"/>
    </location>
</feature>
<dbReference type="Proteomes" id="UP001431209">
    <property type="component" value="Unassembled WGS sequence"/>
</dbReference>
<name>A0AAW2ZHW1_9EUKA</name>
<dbReference type="InterPro" id="IPR005467">
    <property type="entry name" value="His_kinase_dom"/>
</dbReference>
<evidence type="ECO:0000256" key="4">
    <source>
        <dbReference type="ARBA" id="ARBA00022679"/>
    </source>
</evidence>
<evidence type="ECO:0000256" key="3">
    <source>
        <dbReference type="ARBA" id="ARBA00022553"/>
    </source>
</evidence>
<proteinExistence type="predicted"/>
<dbReference type="InterPro" id="IPR036890">
    <property type="entry name" value="HATPase_C_sf"/>
</dbReference>
<dbReference type="Gene3D" id="3.30.565.10">
    <property type="entry name" value="Histidine kinase-like ATPase, C-terminal domain"/>
    <property type="match status" value="1"/>
</dbReference>
<dbReference type="PROSITE" id="PS50110">
    <property type="entry name" value="RESPONSE_REGULATORY"/>
    <property type="match status" value="1"/>
</dbReference>
<dbReference type="Gene3D" id="1.10.287.130">
    <property type="match status" value="1"/>
</dbReference>
<dbReference type="Pfam" id="PF00072">
    <property type="entry name" value="Response_reg"/>
    <property type="match status" value="1"/>
</dbReference>
<dbReference type="PROSITE" id="PS50109">
    <property type="entry name" value="HIS_KIN"/>
    <property type="match status" value="1"/>
</dbReference>
<evidence type="ECO:0000256" key="1">
    <source>
        <dbReference type="ARBA" id="ARBA00000085"/>
    </source>
</evidence>
<feature type="modified residue" description="4-aspartylphosphate" evidence="6">
    <location>
        <position position="389"/>
    </location>
</feature>
<dbReference type="Pfam" id="PF00512">
    <property type="entry name" value="HisKA"/>
    <property type="match status" value="1"/>
</dbReference>
<comment type="caution">
    <text evidence="10">The sequence shown here is derived from an EMBL/GenBank/DDBJ whole genome shotgun (WGS) entry which is preliminary data.</text>
</comment>
<dbReference type="InterPro" id="IPR004358">
    <property type="entry name" value="Sig_transdc_His_kin-like_C"/>
</dbReference>
<dbReference type="SMART" id="SM00388">
    <property type="entry name" value="HisKA"/>
    <property type="match status" value="1"/>
</dbReference>
<dbReference type="GO" id="GO:0000155">
    <property type="term" value="F:phosphorelay sensor kinase activity"/>
    <property type="evidence" value="ECO:0007669"/>
    <property type="project" value="InterPro"/>
</dbReference>
<gene>
    <name evidence="10" type="ORF">AKO1_008793</name>
</gene>
<sequence length="460" mass="51677">MAISLYNARQIKGTIKAAERKVGEQRRRANEAETYQKKQEEFIDRICHEIRNPIQGVFGNCDVLKDGLHNIERSLVNARSSGSNQVIKSINSTLQQNFPVMREAITTIFSCVKHQKVITDDVLTLSKLEAGQVKFTAAPFNMADTIRMSSKMFESEMINRSLRLDIDIDKQADIMVMGDAGRVSQVLINLISNAIKFTQSHGKVTISLHVMDDPITKDTDNVSLKVTVADTGVGMEPHELERIFNRFVQANHRTYSEYGGSGLGLFISKNLIELMGGSITADSVKNKGTCFCFALRCEKVPINAELAAVVPVKEKKSVFINDHKTTVVSIPIRKISAYILIVEDNLINQKVLVNIVKNEGHTYKVANDGLEAVELFKQFGDKFDLCFMDLEMPNMNGHDACKNIRQMEIARNLSPMPIVGLSGNAREEHMHRALESGMDFYIPKPYQKKEIYDIIETIMN</sequence>
<keyword evidence="7" id="KW-0175">Coiled coil</keyword>
<dbReference type="InterPro" id="IPR003661">
    <property type="entry name" value="HisK_dim/P_dom"/>
</dbReference>
<dbReference type="SMART" id="SM00448">
    <property type="entry name" value="REC"/>
    <property type="match status" value="1"/>
</dbReference>
<keyword evidence="5" id="KW-0418">Kinase</keyword>
<dbReference type="EC" id="2.7.13.3" evidence="2"/>
<keyword evidence="4" id="KW-0808">Transferase</keyword>
<dbReference type="Pfam" id="PF02518">
    <property type="entry name" value="HATPase_c"/>
    <property type="match status" value="1"/>
</dbReference>
<dbReference type="CDD" id="cd00082">
    <property type="entry name" value="HisKA"/>
    <property type="match status" value="1"/>
</dbReference>
<dbReference type="PANTHER" id="PTHR43047">
    <property type="entry name" value="TWO-COMPONENT HISTIDINE PROTEIN KINASE"/>
    <property type="match status" value="1"/>
</dbReference>
<keyword evidence="3 6" id="KW-0597">Phosphoprotein</keyword>
<dbReference type="SUPFAM" id="SSF47384">
    <property type="entry name" value="Homodimeric domain of signal transducing histidine kinase"/>
    <property type="match status" value="1"/>
</dbReference>
<feature type="domain" description="Response regulatory" evidence="9">
    <location>
        <begin position="338"/>
        <end position="459"/>
    </location>
</feature>
<dbReference type="PRINTS" id="PR00344">
    <property type="entry name" value="BCTRLSENSOR"/>
</dbReference>
<reference evidence="10 11" key="1">
    <citation type="submission" date="2024-03" db="EMBL/GenBank/DDBJ databases">
        <title>The Acrasis kona genome and developmental transcriptomes reveal deep origins of eukaryotic multicellular pathways.</title>
        <authorList>
            <person name="Sheikh S."/>
            <person name="Fu C.-J."/>
            <person name="Brown M.W."/>
            <person name="Baldauf S.L."/>
        </authorList>
    </citation>
    <scope>NUCLEOTIDE SEQUENCE [LARGE SCALE GENOMIC DNA]</scope>
    <source>
        <strain evidence="10 11">ATCC MYA-3509</strain>
    </source>
</reference>
<evidence type="ECO:0000313" key="11">
    <source>
        <dbReference type="Proteomes" id="UP001431209"/>
    </source>
</evidence>
<organism evidence="10 11">
    <name type="scientific">Acrasis kona</name>
    <dbReference type="NCBI Taxonomy" id="1008807"/>
    <lineage>
        <taxon>Eukaryota</taxon>
        <taxon>Discoba</taxon>
        <taxon>Heterolobosea</taxon>
        <taxon>Tetramitia</taxon>
        <taxon>Eutetramitia</taxon>
        <taxon>Acrasidae</taxon>
        <taxon>Acrasis</taxon>
    </lineage>
</organism>
<evidence type="ECO:0000256" key="2">
    <source>
        <dbReference type="ARBA" id="ARBA00012438"/>
    </source>
</evidence>
<dbReference type="CDD" id="cd17546">
    <property type="entry name" value="REC_hyHK_CKI1_RcsC-like"/>
    <property type="match status" value="1"/>
</dbReference>
<dbReference type="EMBL" id="JAOPGA020001434">
    <property type="protein sequence ID" value="KAL0488331.1"/>
    <property type="molecule type" value="Genomic_DNA"/>
</dbReference>